<evidence type="ECO:0000259" key="4">
    <source>
        <dbReference type="Pfam" id="PF01717"/>
    </source>
</evidence>
<dbReference type="KEGG" id="nch:A0U93_00780"/>
<dbReference type="GO" id="GO:0009086">
    <property type="term" value="P:methionine biosynthetic process"/>
    <property type="evidence" value="ECO:0007669"/>
    <property type="project" value="InterPro"/>
</dbReference>
<dbReference type="SUPFAM" id="SSF51726">
    <property type="entry name" value="UROD/MetE-like"/>
    <property type="match status" value="1"/>
</dbReference>
<comment type="cofactor">
    <cofactor evidence="1">
        <name>Zn(2+)</name>
        <dbReference type="ChEBI" id="CHEBI:29105"/>
    </cofactor>
</comment>
<dbReference type="Proteomes" id="UP000188604">
    <property type="component" value="Chromosome"/>
</dbReference>
<keyword evidence="3" id="KW-0862">Zinc</keyword>
<keyword evidence="6" id="KW-1185">Reference proteome</keyword>
<dbReference type="InterPro" id="IPR038071">
    <property type="entry name" value="UROD/MetE-like_sf"/>
</dbReference>
<reference evidence="5 6" key="1">
    <citation type="submission" date="2016-03" db="EMBL/GenBank/DDBJ databases">
        <title>Acetic acid bacteria sequencing.</title>
        <authorList>
            <person name="Brandt J."/>
            <person name="Jakob F."/>
            <person name="Vogel R.F."/>
        </authorList>
    </citation>
    <scope>NUCLEOTIDE SEQUENCE [LARGE SCALE GENOMIC DNA]</scope>
    <source>
        <strain evidence="5 6">NBRC 101099</strain>
    </source>
</reference>
<dbReference type="Pfam" id="PF01717">
    <property type="entry name" value="Meth_synt_2"/>
    <property type="match status" value="1"/>
</dbReference>
<dbReference type="STRING" id="320497.A0U93_00780"/>
<feature type="domain" description="Cobalamin-independent methionine synthase MetE C-terminal/archaeal" evidence="4">
    <location>
        <begin position="68"/>
        <end position="93"/>
    </location>
</feature>
<evidence type="ECO:0000256" key="1">
    <source>
        <dbReference type="ARBA" id="ARBA00001947"/>
    </source>
</evidence>
<organism evidence="5 6">
    <name type="scientific">Neoasaia chiangmaiensis</name>
    <dbReference type="NCBI Taxonomy" id="320497"/>
    <lineage>
        <taxon>Bacteria</taxon>
        <taxon>Pseudomonadati</taxon>
        <taxon>Pseudomonadota</taxon>
        <taxon>Alphaproteobacteria</taxon>
        <taxon>Acetobacterales</taxon>
        <taxon>Acetobacteraceae</taxon>
        <taxon>Neoasaia</taxon>
    </lineage>
</organism>
<dbReference type="GO" id="GO:0008270">
    <property type="term" value="F:zinc ion binding"/>
    <property type="evidence" value="ECO:0007669"/>
    <property type="project" value="InterPro"/>
</dbReference>
<evidence type="ECO:0000313" key="6">
    <source>
        <dbReference type="Proteomes" id="UP000188604"/>
    </source>
</evidence>
<dbReference type="PANTHER" id="PTHR30519">
    <property type="entry name" value="5-METHYLTETRAHYDROPTEROYLTRIGLUTAMATE--HOMOCYSTEINE METHYLTRANSFERASE"/>
    <property type="match status" value="1"/>
</dbReference>
<dbReference type="EMBL" id="CP014691">
    <property type="protein sequence ID" value="AQS86723.1"/>
    <property type="molecule type" value="Genomic_DNA"/>
</dbReference>
<sequence>MLHVSVDLTGEEKMDAEIRSWLAFAVQKLSEIKVLAIALRQGRSAVADELADNRIALDSRRNSPRVNNPDCGLKTRQWSEVIPALTNIVSAARELRKQSG</sequence>
<evidence type="ECO:0000256" key="2">
    <source>
        <dbReference type="ARBA" id="ARBA00022723"/>
    </source>
</evidence>
<name>A0A1U9KLQ8_9PROT</name>
<keyword evidence="2" id="KW-0479">Metal-binding</keyword>
<dbReference type="InterPro" id="IPR002629">
    <property type="entry name" value="Met_Synth_C/arc"/>
</dbReference>
<dbReference type="GO" id="GO:0003871">
    <property type="term" value="F:5-methyltetrahydropteroyltriglutamate-homocysteine S-methyltransferase activity"/>
    <property type="evidence" value="ECO:0007669"/>
    <property type="project" value="InterPro"/>
</dbReference>
<gene>
    <name evidence="5" type="ORF">A0U93_00780</name>
</gene>
<accession>A0A1U9KLQ8</accession>
<proteinExistence type="predicted"/>
<protein>
    <recommendedName>
        <fullName evidence="4">Cobalamin-independent methionine synthase MetE C-terminal/archaeal domain-containing protein</fullName>
    </recommendedName>
</protein>
<dbReference type="Gene3D" id="3.20.20.210">
    <property type="match status" value="2"/>
</dbReference>
<evidence type="ECO:0000313" key="5">
    <source>
        <dbReference type="EMBL" id="AQS86723.1"/>
    </source>
</evidence>
<evidence type="ECO:0000256" key="3">
    <source>
        <dbReference type="ARBA" id="ARBA00022833"/>
    </source>
</evidence>
<dbReference type="AlphaFoldDB" id="A0A1U9KLQ8"/>